<keyword evidence="11" id="KW-1185">Reference proteome</keyword>
<dbReference type="GO" id="GO:0010521">
    <property type="term" value="F:telomerase inhibitor activity"/>
    <property type="evidence" value="ECO:0007669"/>
    <property type="project" value="TreeGrafter"/>
</dbReference>
<feature type="compositionally biased region" description="Basic and acidic residues" evidence="8">
    <location>
        <begin position="221"/>
        <end position="247"/>
    </location>
</feature>
<accession>A0A9P9FL77</accession>
<feature type="domain" description="Protection of telomeres protein 1 ssDNA-binding" evidence="9">
    <location>
        <begin position="86"/>
        <end position="245"/>
    </location>
</feature>
<evidence type="ECO:0000256" key="3">
    <source>
        <dbReference type="ARBA" id="ARBA00008442"/>
    </source>
</evidence>
<evidence type="ECO:0000256" key="4">
    <source>
        <dbReference type="ARBA" id="ARBA00022454"/>
    </source>
</evidence>
<evidence type="ECO:0000256" key="8">
    <source>
        <dbReference type="SAM" id="MobiDB-lite"/>
    </source>
</evidence>
<organism evidence="10 11">
    <name type="scientific">Dactylonectria macrodidyma</name>
    <dbReference type="NCBI Taxonomy" id="307937"/>
    <lineage>
        <taxon>Eukaryota</taxon>
        <taxon>Fungi</taxon>
        <taxon>Dikarya</taxon>
        <taxon>Ascomycota</taxon>
        <taxon>Pezizomycotina</taxon>
        <taxon>Sordariomycetes</taxon>
        <taxon>Hypocreomycetidae</taxon>
        <taxon>Hypocreales</taxon>
        <taxon>Nectriaceae</taxon>
        <taxon>Dactylonectria</taxon>
    </lineage>
</organism>
<evidence type="ECO:0000256" key="1">
    <source>
        <dbReference type="ARBA" id="ARBA00004123"/>
    </source>
</evidence>
<feature type="compositionally biased region" description="Basic and acidic residues" evidence="8">
    <location>
        <begin position="483"/>
        <end position="493"/>
    </location>
</feature>
<keyword evidence="6" id="KW-0238">DNA-binding</keyword>
<comment type="caution">
    <text evidence="10">The sequence shown here is derived from an EMBL/GenBank/DDBJ whole genome shotgun (WGS) entry which is preliminary data.</text>
</comment>
<comment type="similarity">
    <text evidence="3">Belongs to the telombin family.</text>
</comment>
<evidence type="ECO:0000256" key="2">
    <source>
        <dbReference type="ARBA" id="ARBA00004574"/>
    </source>
</evidence>
<dbReference type="OrthoDB" id="2186770at2759"/>
<dbReference type="GO" id="GO:0098505">
    <property type="term" value="F:G-rich strand telomeric DNA binding"/>
    <property type="evidence" value="ECO:0007669"/>
    <property type="project" value="TreeGrafter"/>
</dbReference>
<dbReference type="InterPro" id="IPR012340">
    <property type="entry name" value="NA-bd_OB-fold"/>
</dbReference>
<dbReference type="EMBL" id="JAGMUV010000003">
    <property type="protein sequence ID" value="KAH7166153.1"/>
    <property type="molecule type" value="Genomic_DNA"/>
</dbReference>
<evidence type="ECO:0000256" key="6">
    <source>
        <dbReference type="ARBA" id="ARBA00023125"/>
    </source>
</evidence>
<feature type="region of interest" description="Disordered" evidence="8">
    <location>
        <begin position="215"/>
        <end position="301"/>
    </location>
</feature>
<dbReference type="SUPFAM" id="SSF50249">
    <property type="entry name" value="Nucleic acid-binding proteins"/>
    <property type="match status" value="1"/>
</dbReference>
<keyword evidence="4" id="KW-0158">Chromosome</keyword>
<dbReference type="AlphaFoldDB" id="A0A9P9FL77"/>
<sequence length="557" mass="63346">MEAPSLITHKETRVHIYLASKIPKYPGNALGALRPSPRTQDRNPAQKENAYIAYMFHKAGKGRVPTETEFELMTFRSSNVKDKFGLLQDVQEGCFYDIVAQVVKEPYDQGDKTMIWVSDYTENKAFFHHAFNSQNLEERPVGDPFGYTTGSWKGPFGKRSLQITCFEPHASAIRQGRISSGTWVSIRNLQVKYGHNITNLEGYLREDRAAHGPKLGISALDPRDNAENINPKLKDAVRRKRDYERSKKNQLQEISEAAQAGQKRKAEISVSSEPKKAKNSKARRKALRAQAQEDEQATNEPVVVKDLNSQVKCENQNKMASRVADLLEPVLHKTTINGKPVELKLPFVNANYRTNVRVVSFMPAKLEDFAFAKKVTEFDILSDDGDSDDGSQSEHASVIDSTTDRIWEWRFHLELEDAAVLKTQQKRRMWVVVDNQAAQCLLNLDASDLRQDETNLETLRQRLFLLWGDLEEHKARAKAQHNRKLEAVREGKPPTDSSDDDEPSHRAAEKTQVVNLPFTCCIRQYGVKVREQNAALADAGEGSRWQRMFSMFGTRMR</sequence>
<evidence type="ECO:0000313" key="10">
    <source>
        <dbReference type="EMBL" id="KAH7166153.1"/>
    </source>
</evidence>
<reference evidence="10" key="1">
    <citation type="journal article" date="2021" name="Nat. Commun.">
        <title>Genetic determinants of endophytism in the Arabidopsis root mycobiome.</title>
        <authorList>
            <person name="Mesny F."/>
            <person name="Miyauchi S."/>
            <person name="Thiergart T."/>
            <person name="Pickel B."/>
            <person name="Atanasova L."/>
            <person name="Karlsson M."/>
            <person name="Huettel B."/>
            <person name="Barry K.W."/>
            <person name="Haridas S."/>
            <person name="Chen C."/>
            <person name="Bauer D."/>
            <person name="Andreopoulos W."/>
            <person name="Pangilinan J."/>
            <person name="LaButti K."/>
            <person name="Riley R."/>
            <person name="Lipzen A."/>
            <person name="Clum A."/>
            <person name="Drula E."/>
            <person name="Henrissat B."/>
            <person name="Kohler A."/>
            <person name="Grigoriev I.V."/>
            <person name="Martin F.M."/>
            <person name="Hacquard S."/>
        </authorList>
    </citation>
    <scope>NUCLEOTIDE SEQUENCE</scope>
    <source>
        <strain evidence="10">MPI-CAGE-AT-0147</strain>
    </source>
</reference>
<dbReference type="PANTHER" id="PTHR14513:SF0">
    <property type="entry name" value="PROTECTION OF TELOMERES PROTEIN 1"/>
    <property type="match status" value="1"/>
</dbReference>
<dbReference type="FunFam" id="2.40.50.140:FF:000303">
    <property type="entry name" value="Protection of telomeres protein 1"/>
    <property type="match status" value="1"/>
</dbReference>
<dbReference type="Gene3D" id="2.40.50.140">
    <property type="entry name" value="Nucleic acid-binding proteins"/>
    <property type="match status" value="1"/>
</dbReference>
<dbReference type="PANTHER" id="PTHR14513">
    <property type="entry name" value="PROTECTION OF TELOMERES 1"/>
    <property type="match status" value="1"/>
</dbReference>
<dbReference type="GO" id="GO:0032210">
    <property type="term" value="P:regulation of telomere maintenance via telomerase"/>
    <property type="evidence" value="ECO:0007669"/>
    <property type="project" value="TreeGrafter"/>
</dbReference>
<evidence type="ECO:0000313" key="11">
    <source>
        <dbReference type="Proteomes" id="UP000738349"/>
    </source>
</evidence>
<evidence type="ECO:0000259" key="9">
    <source>
        <dbReference type="Pfam" id="PF16686"/>
    </source>
</evidence>
<dbReference type="Proteomes" id="UP000738349">
    <property type="component" value="Unassembled WGS sequence"/>
</dbReference>
<comment type="subcellular location">
    <subcellularLocation>
        <location evidence="2">Chromosome</location>
        <location evidence="2">Telomere</location>
    </subcellularLocation>
    <subcellularLocation>
        <location evidence="1">Nucleus</location>
    </subcellularLocation>
</comment>
<dbReference type="Pfam" id="PF16686">
    <property type="entry name" value="POT1PC"/>
    <property type="match status" value="1"/>
</dbReference>
<protein>
    <recommendedName>
        <fullName evidence="9">Protection of telomeres protein 1 ssDNA-binding domain-containing protein</fullName>
    </recommendedName>
</protein>
<evidence type="ECO:0000256" key="5">
    <source>
        <dbReference type="ARBA" id="ARBA00022895"/>
    </source>
</evidence>
<keyword evidence="7" id="KW-0539">Nucleus</keyword>
<dbReference type="InterPro" id="IPR032042">
    <property type="entry name" value="POT1PC"/>
</dbReference>
<name>A0A9P9FL77_9HYPO</name>
<dbReference type="GO" id="GO:0016233">
    <property type="term" value="P:telomere capping"/>
    <property type="evidence" value="ECO:0007669"/>
    <property type="project" value="TreeGrafter"/>
</dbReference>
<evidence type="ECO:0000256" key="7">
    <source>
        <dbReference type="ARBA" id="ARBA00023242"/>
    </source>
</evidence>
<dbReference type="GO" id="GO:0000783">
    <property type="term" value="C:nuclear telomere cap complex"/>
    <property type="evidence" value="ECO:0007669"/>
    <property type="project" value="TreeGrafter"/>
</dbReference>
<feature type="region of interest" description="Disordered" evidence="8">
    <location>
        <begin position="478"/>
        <end position="509"/>
    </location>
</feature>
<proteinExistence type="inferred from homology"/>
<keyword evidence="5" id="KW-0779">Telomere</keyword>
<dbReference type="InterPro" id="IPR028389">
    <property type="entry name" value="POT1"/>
</dbReference>
<feature type="compositionally biased region" description="Basic residues" evidence="8">
    <location>
        <begin position="277"/>
        <end position="287"/>
    </location>
</feature>
<gene>
    <name evidence="10" type="ORF">EDB81DRAFT_639577</name>
</gene>